<sequence>MTQKQFIYTLKLIPRLVDENNWTEKEESIVSDHFQALQELKMADKLIMAGRTLNMDETTFGIVILLADTEEDARTMMENDPAVKEGVMTAELFPYKIALLNENFLKLNQNA</sequence>
<dbReference type="Gene3D" id="3.30.70.1060">
    <property type="entry name" value="Dimeric alpha+beta barrel"/>
    <property type="match status" value="1"/>
</dbReference>
<evidence type="ECO:0000313" key="3">
    <source>
        <dbReference type="EMBL" id="MCK6258500.1"/>
    </source>
</evidence>
<proteinExistence type="inferred from homology"/>
<organism evidence="3 4">
    <name type="scientific">Fictibacillus marinisediminis</name>
    <dbReference type="NCBI Taxonomy" id="2878389"/>
    <lineage>
        <taxon>Bacteria</taxon>
        <taxon>Bacillati</taxon>
        <taxon>Bacillota</taxon>
        <taxon>Bacilli</taxon>
        <taxon>Bacillales</taxon>
        <taxon>Fictibacillaceae</taxon>
        <taxon>Fictibacillus</taxon>
    </lineage>
</organism>
<protein>
    <submittedName>
        <fullName evidence="3">YciI family protein</fullName>
    </submittedName>
</protein>
<dbReference type="SUPFAM" id="SSF54909">
    <property type="entry name" value="Dimeric alpha+beta barrel"/>
    <property type="match status" value="1"/>
</dbReference>
<evidence type="ECO:0000259" key="2">
    <source>
        <dbReference type="Pfam" id="PF03795"/>
    </source>
</evidence>
<comment type="caution">
    <text evidence="3">The sequence shown here is derived from an EMBL/GenBank/DDBJ whole genome shotgun (WGS) entry which is preliminary data.</text>
</comment>
<dbReference type="InterPro" id="IPR005545">
    <property type="entry name" value="YCII"/>
</dbReference>
<name>A0A9X1XEP0_9BACL</name>
<gene>
    <name evidence="3" type="ORF">LCY76_18155</name>
</gene>
<keyword evidence="4" id="KW-1185">Reference proteome</keyword>
<evidence type="ECO:0000313" key="4">
    <source>
        <dbReference type="Proteomes" id="UP001139011"/>
    </source>
</evidence>
<dbReference type="AlphaFoldDB" id="A0A9X1XEP0"/>
<dbReference type="InterPro" id="IPR011008">
    <property type="entry name" value="Dimeric_a/b-barrel"/>
</dbReference>
<dbReference type="RefSeq" id="WP_248253786.1">
    <property type="nucleotide sequence ID" value="NZ_JAIWJX010000002.1"/>
</dbReference>
<dbReference type="EMBL" id="JAIWJX010000002">
    <property type="protein sequence ID" value="MCK6258500.1"/>
    <property type="molecule type" value="Genomic_DNA"/>
</dbReference>
<feature type="domain" description="YCII-related" evidence="2">
    <location>
        <begin position="20"/>
        <end position="89"/>
    </location>
</feature>
<accession>A0A9X1XEP0</accession>
<dbReference type="Proteomes" id="UP001139011">
    <property type="component" value="Unassembled WGS sequence"/>
</dbReference>
<comment type="similarity">
    <text evidence="1">Belongs to the YciI family.</text>
</comment>
<evidence type="ECO:0000256" key="1">
    <source>
        <dbReference type="ARBA" id="ARBA00007689"/>
    </source>
</evidence>
<dbReference type="Pfam" id="PF03795">
    <property type="entry name" value="YCII"/>
    <property type="match status" value="1"/>
</dbReference>
<reference evidence="3" key="1">
    <citation type="submission" date="2021-09" db="EMBL/GenBank/DDBJ databases">
        <title>Genome analysis of Fictibacillus sp. KIGAM418 isolated from marine sediment.</title>
        <authorList>
            <person name="Seo M.-J."/>
            <person name="Cho E.-S."/>
            <person name="Hwang C.Y."/>
        </authorList>
    </citation>
    <scope>NUCLEOTIDE SEQUENCE</scope>
    <source>
        <strain evidence="3">KIGAM418</strain>
    </source>
</reference>